<sequence>MAQLRSNKLVEGSPMIIMAGMGSLAEEVVRTDGSRQSLSFQPPSLAYTSKSEVKISELPELNK</sequence>
<gene>
    <name evidence="1" type="ORF">J1N35_021425</name>
</gene>
<comment type="caution">
    <text evidence="1">The sequence shown here is derived from an EMBL/GenBank/DDBJ whole genome shotgun (WGS) entry which is preliminary data.</text>
</comment>
<evidence type="ECO:0000313" key="1">
    <source>
        <dbReference type="EMBL" id="KAH1081664.1"/>
    </source>
</evidence>
<name>A0A9D3VGQ0_9ROSI</name>
<organism evidence="1 2">
    <name type="scientific">Gossypium stocksii</name>
    <dbReference type="NCBI Taxonomy" id="47602"/>
    <lineage>
        <taxon>Eukaryota</taxon>
        <taxon>Viridiplantae</taxon>
        <taxon>Streptophyta</taxon>
        <taxon>Embryophyta</taxon>
        <taxon>Tracheophyta</taxon>
        <taxon>Spermatophyta</taxon>
        <taxon>Magnoliopsida</taxon>
        <taxon>eudicotyledons</taxon>
        <taxon>Gunneridae</taxon>
        <taxon>Pentapetalae</taxon>
        <taxon>rosids</taxon>
        <taxon>malvids</taxon>
        <taxon>Malvales</taxon>
        <taxon>Malvaceae</taxon>
        <taxon>Malvoideae</taxon>
        <taxon>Gossypium</taxon>
    </lineage>
</organism>
<dbReference type="Proteomes" id="UP000828251">
    <property type="component" value="Unassembled WGS sequence"/>
</dbReference>
<proteinExistence type="predicted"/>
<evidence type="ECO:0000313" key="2">
    <source>
        <dbReference type="Proteomes" id="UP000828251"/>
    </source>
</evidence>
<dbReference type="EMBL" id="JAIQCV010000007">
    <property type="protein sequence ID" value="KAH1081664.1"/>
    <property type="molecule type" value="Genomic_DNA"/>
</dbReference>
<keyword evidence="2" id="KW-1185">Reference proteome</keyword>
<accession>A0A9D3VGQ0</accession>
<reference evidence="1 2" key="1">
    <citation type="journal article" date="2021" name="Plant Biotechnol. J.">
        <title>Multi-omics assisted identification of the key and species-specific regulatory components of drought-tolerant mechanisms in Gossypium stocksii.</title>
        <authorList>
            <person name="Yu D."/>
            <person name="Ke L."/>
            <person name="Zhang D."/>
            <person name="Wu Y."/>
            <person name="Sun Y."/>
            <person name="Mei J."/>
            <person name="Sun J."/>
            <person name="Sun Y."/>
        </authorList>
    </citation>
    <scope>NUCLEOTIDE SEQUENCE [LARGE SCALE GENOMIC DNA]</scope>
    <source>
        <strain evidence="2">cv. E1</strain>
        <tissue evidence="1">Leaf</tissue>
    </source>
</reference>
<dbReference type="AlphaFoldDB" id="A0A9D3VGQ0"/>
<protein>
    <submittedName>
        <fullName evidence="1">Uncharacterized protein</fullName>
    </submittedName>
</protein>